<proteinExistence type="predicted"/>
<gene>
    <name evidence="1" type="ORF">SD10_08970</name>
</gene>
<dbReference type="EMBL" id="CP010429">
    <property type="protein sequence ID" value="AKD55014.1"/>
    <property type="molecule type" value="Genomic_DNA"/>
</dbReference>
<dbReference type="PATRIC" id="fig|1379870.5.peg.1955"/>
<sequence>MKRQLMILANALRKQGFSLSQALKRAWAVIRLKAEMLVKPVSFFYRKDDGSERFAVGYYGLAPAVTTTDSKPGSVLAIRYYDTLAMGWRSFRADRLILA</sequence>
<evidence type="ECO:0000313" key="2">
    <source>
        <dbReference type="Proteomes" id="UP000033054"/>
    </source>
</evidence>
<dbReference type="OrthoDB" id="965285at2"/>
<evidence type="ECO:0008006" key="3">
    <source>
        <dbReference type="Google" id="ProtNLM"/>
    </source>
</evidence>
<protein>
    <recommendedName>
        <fullName evidence="3">DUF2693 domain-containing protein</fullName>
    </recommendedName>
</protein>
<dbReference type="HOGENOM" id="CLU_2316116_0_0_10"/>
<dbReference type="Pfam" id="PF10902">
    <property type="entry name" value="WYL_2"/>
    <property type="match status" value="1"/>
</dbReference>
<dbReference type="KEGG" id="srd:SD10_08970"/>
<evidence type="ECO:0000313" key="1">
    <source>
        <dbReference type="EMBL" id="AKD55014.1"/>
    </source>
</evidence>
<dbReference type="InterPro" id="IPR024401">
    <property type="entry name" value="WYL_prot"/>
</dbReference>
<dbReference type="AlphaFoldDB" id="A0A0E3ZTI6"/>
<name>A0A0E3ZTI6_9BACT</name>
<keyword evidence="2" id="KW-1185">Reference proteome</keyword>
<organism evidence="1 2">
    <name type="scientific">Spirosoma radiotolerans</name>
    <dbReference type="NCBI Taxonomy" id="1379870"/>
    <lineage>
        <taxon>Bacteria</taxon>
        <taxon>Pseudomonadati</taxon>
        <taxon>Bacteroidota</taxon>
        <taxon>Cytophagia</taxon>
        <taxon>Cytophagales</taxon>
        <taxon>Cytophagaceae</taxon>
        <taxon>Spirosoma</taxon>
    </lineage>
</organism>
<reference evidence="1 2" key="1">
    <citation type="journal article" date="2014" name="Curr. Microbiol.">
        <title>Spirosoma radiotolerans sp. nov., a gamma-radiation-resistant bacterium isolated from gamma ray-irradiated soil.</title>
        <authorList>
            <person name="Lee J.J."/>
            <person name="Srinivasan S."/>
            <person name="Lim S."/>
            <person name="Joe M."/>
            <person name="Im S."/>
            <person name="Bae S.I."/>
            <person name="Park K.R."/>
            <person name="Han J.H."/>
            <person name="Park S.H."/>
            <person name="Joo B.M."/>
            <person name="Park S.J."/>
            <person name="Kim M.K."/>
        </authorList>
    </citation>
    <scope>NUCLEOTIDE SEQUENCE [LARGE SCALE GENOMIC DNA]</scope>
    <source>
        <strain evidence="1 2">DG5A</strain>
    </source>
</reference>
<dbReference type="RefSeq" id="WP_046573495.1">
    <property type="nucleotide sequence ID" value="NZ_CP010429.1"/>
</dbReference>
<accession>A0A0E3ZTI6</accession>
<dbReference type="Proteomes" id="UP000033054">
    <property type="component" value="Chromosome"/>
</dbReference>
<dbReference type="STRING" id="1379870.SD10_08970"/>